<organism evidence="1 2">
    <name type="scientific">Bacillus amyloliquefaciens (strain Y2)</name>
    <name type="common">Bacillus amyloliquefaciens subsp. plantarum (strain B9601-Y2)</name>
    <dbReference type="NCBI Taxonomy" id="1155777"/>
    <lineage>
        <taxon>Bacteria</taxon>
        <taxon>Bacillati</taxon>
        <taxon>Bacillota</taxon>
        <taxon>Bacilli</taxon>
        <taxon>Bacillales</taxon>
        <taxon>Bacillaceae</taxon>
        <taxon>Bacillus</taxon>
        <taxon>Bacillus amyloliquefaciens group</taxon>
    </lineage>
</organism>
<reference evidence="1 2" key="1">
    <citation type="journal article" date="2012" name="J. Biotechnol.">
        <title>Genome sequence of the plant growth promoting strain Bacillus amyloliquefaciens subsp. plantarum B9601-Y2 and expression of mersacidin and other secondary metabolites.</title>
        <authorList>
            <person name="He P."/>
            <person name="Hao K."/>
            <person name="Blom J."/>
            <person name="Ruckert C."/>
            <person name="Vater J."/>
            <person name="Mao Z."/>
            <person name="Wu Y."/>
            <person name="Hou M."/>
            <person name="He P."/>
            <person name="He Y."/>
            <person name="Borriss R."/>
        </authorList>
    </citation>
    <scope>NUCLEOTIDE SEQUENCE [LARGE SCALE GENOMIC DNA]</scope>
    <source>
        <strain evidence="1">Y2</strain>
    </source>
</reference>
<protein>
    <submittedName>
        <fullName evidence="1">Uncharacterized protein</fullName>
    </submittedName>
</protein>
<proteinExistence type="predicted"/>
<accession>I2C2N4</accession>
<dbReference type="HOGENOM" id="CLU_1933715_0_0_9"/>
<dbReference type="KEGG" id="bqy:MUS_0861"/>
<evidence type="ECO:0000313" key="2">
    <source>
        <dbReference type="Proteomes" id="UP000002878"/>
    </source>
</evidence>
<dbReference type="Proteomes" id="UP000002878">
    <property type="component" value="Chromosome"/>
</dbReference>
<name>I2C2N4_BACAY</name>
<evidence type="ECO:0000313" key="1">
    <source>
        <dbReference type="EMBL" id="AFJ60908.1"/>
    </source>
</evidence>
<dbReference type="EMBL" id="CP003332">
    <property type="protein sequence ID" value="AFJ60908.1"/>
    <property type="molecule type" value="Genomic_DNA"/>
</dbReference>
<dbReference type="AlphaFoldDB" id="I2C2N4"/>
<sequence length="130" mass="13493">MPLFAKRFLMSSPIRSKPAVMKPAYKAGASVSPTCLTSDSVPSAVPLFWPAVSDTSTFSGAPSRNPKPIPAMTLAVTNSHLSVTHNGNRLKPTNAMAPDTTAEKTGPFLSVIAPPSHAPIPDANASGVIQ</sequence>
<gene>
    <name evidence="1" type="ORF">MUS_0861</name>
</gene>